<dbReference type="PANTHER" id="PTHR34220:SF7">
    <property type="entry name" value="SENSOR HISTIDINE KINASE YPDA"/>
    <property type="match status" value="1"/>
</dbReference>
<accession>A0ABP8MMB3</accession>
<dbReference type="Gene3D" id="3.30.565.10">
    <property type="entry name" value="Histidine kinase-like ATPase, C-terminal domain"/>
    <property type="match status" value="1"/>
</dbReference>
<evidence type="ECO:0000313" key="3">
    <source>
        <dbReference type="EMBL" id="GAA4451315.1"/>
    </source>
</evidence>
<evidence type="ECO:0000259" key="2">
    <source>
        <dbReference type="Pfam" id="PF06580"/>
    </source>
</evidence>
<keyword evidence="1" id="KW-0812">Transmembrane</keyword>
<dbReference type="RefSeq" id="WP_344823083.1">
    <property type="nucleotide sequence ID" value="NZ_BAABEZ010000004.1"/>
</dbReference>
<dbReference type="EMBL" id="BAABEZ010000004">
    <property type="protein sequence ID" value="GAA4451315.1"/>
    <property type="molecule type" value="Genomic_DNA"/>
</dbReference>
<organism evidence="3 4">
    <name type="scientific">Rurimicrobium arvi</name>
    <dbReference type="NCBI Taxonomy" id="2049916"/>
    <lineage>
        <taxon>Bacteria</taxon>
        <taxon>Pseudomonadati</taxon>
        <taxon>Bacteroidota</taxon>
        <taxon>Chitinophagia</taxon>
        <taxon>Chitinophagales</taxon>
        <taxon>Chitinophagaceae</taxon>
        <taxon>Rurimicrobium</taxon>
    </lineage>
</organism>
<dbReference type="InterPro" id="IPR010559">
    <property type="entry name" value="Sig_transdc_His_kin_internal"/>
</dbReference>
<feature type="transmembrane region" description="Helical" evidence="1">
    <location>
        <begin position="113"/>
        <end position="134"/>
    </location>
</feature>
<dbReference type="Proteomes" id="UP001501410">
    <property type="component" value="Unassembled WGS sequence"/>
</dbReference>
<feature type="transmembrane region" description="Helical" evidence="1">
    <location>
        <begin position="49"/>
        <end position="70"/>
    </location>
</feature>
<feature type="transmembrane region" description="Helical" evidence="1">
    <location>
        <begin position="20"/>
        <end position="37"/>
    </location>
</feature>
<evidence type="ECO:0000313" key="4">
    <source>
        <dbReference type="Proteomes" id="UP001501410"/>
    </source>
</evidence>
<feature type="domain" description="Signal transduction histidine kinase internal region" evidence="2">
    <location>
        <begin position="154"/>
        <end position="231"/>
    </location>
</feature>
<evidence type="ECO:0000256" key="1">
    <source>
        <dbReference type="SAM" id="Phobius"/>
    </source>
</evidence>
<dbReference type="InterPro" id="IPR036890">
    <property type="entry name" value="HATPase_C_sf"/>
</dbReference>
<protein>
    <recommendedName>
        <fullName evidence="2">Signal transduction histidine kinase internal region domain-containing protein</fullName>
    </recommendedName>
</protein>
<sequence>MTRSEKIIRRVADSFVLRNLLLFLIMLSFNTGVPLALGELTWQMLGIEAILMSNSFAAFFIHNLILYRYLLQRRRYLLYILSVITLLFLSSQLYALMKLYFLNEPSHYPVRKWIALFWAEFIYYWAALCVYLAYTYYRDRERLFHIEQEKKELELKQLNEQLNPHFLFNALNNIYSNLLSQPDAGKELILKLSELMRYVLDSSKKSEVTLEEEITFIEHYISFEQERLGGRCLVNYTCEMQSGDAAIIPLLLFTFIENAFKHGTTGIRSTAIDITIKETAGELFMSVSNEIGPAAKTSTKTGLQNTRKRLELLYPGKHKLDIQETPEKYIVHLNLTLS</sequence>
<reference evidence="4" key="1">
    <citation type="journal article" date="2019" name="Int. J. Syst. Evol. Microbiol.">
        <title>The Global Catalogue of Microorganisms (GCM) 10K type strain sequencing project: providing services to taxonomists for standard genome sequencing and annotation.</title>
        <authorList>
            <consortium name="The Broad Institute Genomics Platform"/>
            <consortium name="The Broad Institute Genome Sequencing Center for Infectious Disease"/>
            <person name="Wu L."/>
            <person name="Ma J."/>
        </authorList>
    </citation>
    <scope>NUCLEOTIDE SEQUENCE [LARGE SCALE GENOMIC DNA]</scope>
    <source>
        <strain evidence="4">JCM 31921</strain>
    </source>
</reference>
<keyword evidence="1" id="KW-0472">Membrane</keyword>
<keyword evidence="1" id="KW-1133">Transmembrane helix</keyword>
<gene>
    <name evidence="3" type="ORF">GCM10023092_08780</name>
</gene>
<dbReference type="InterPro" id="IPR050640">
    <property type="entry name" value="Bact_2-comp_sensor_kinase"/>
</dbReference>
<dbReference type="PANTHER" id="PTHR34220">
    <property type="entry name" value="SENSOR HISTIDINE KINASE YPDA"/>
    <property type="match status" value="1"/>
</dbReference>
<proteinExistence type="predicted"/>
<feature type="transmembrane region" description="Helical" evidence="1">
    <location>
        <begin position="77"/>
        <end position="101"/>
    </location>
</feature>
<keyword evidence="4" id="KW-1185">Reference proteome</keyword>
<dbReference type="Pfam" id="PF06580">
    <property type="entry name" value="His_kinase"/>
    <property type="match status" value="1"/>
</dbReference>
<name>A0ABP8MMB3_9BACT</name>
<comment type="caution">
    <text evidence="3">The sequence shown here is derived from an EMBL/GenBank/DDBJ whole genome shotgun (WGS) entry which is preliminary data.</text>
</comment>